<dbReference type="NCBIfam" id="NF010167">
    <property type="entry name" value="PRK13648.1"/>
    <property type="match status" value="2"/>
</dbReference>
<protein>
    <submittedName>
        <fullName evidence="11">ATP-binding cassette domain-containing protein</fullName>
    </submittedName>
</protein>
<organism evidence="11 12">
    <name type="scientific">Candidatus Olsenella stercoravium</name>
    <dbReference type="NCBI Taxonomy" id="2838713"/>
    <lineage>
        <taxon>Bacteria</taxon>
        <taxon>Bacillati</taxon>
        <taxon>Actinomycetota</taxon>
        <taxon>Coriobacteriia</taxon>
        <taxon>Coriobacteriales</taxon>
        <taxon>Atopobiaceae</taxon>
        <taxon>Olsenella</taxon>
    </lineage>
</organism>
<keyword evidence="4" id="KW-1003">Cell membrane</keyword>
<dbReference type="GO" id="GO:0005524">
    <property type="term" value="F:ATP binding"/>
    <property type="evidence" value="ECO:0007669"/>
    <property type="project" value="UniProtKB-KW"/>
</dbReference>
<sequence length="602" mass="65154">MGEKDVARVADTLVRLSHASLFYEGGITALDDVSLEVRRGERLCVLGANGSGKSTLASVICGLLAPDEGEVELVGERVCTGGAPDLEAYRRARRSLGLVFQNPDDQIVTSVVEDDVAFGPENLGLPHEEISQRVARELRRVAMDDYARADPSRLSGGQRQRVCIAGALAMEPAVLVLDEPASLLDVRGRAAILRVMGRLAAAGTTLVHVTHFMEEALEADRVIVMDHGRVALAGAPEEVFSQGEKIAGLGLEVPFAARLSQRLGLPWTCNETALLNTLGTGSNELLKRDRSTRPRESDVAGAKDLSHSSGTNEPVPIVQVEHASFSYGPRGHALEDVTFEVAAGTSTAIVGQTGSGKSTLLRLLCGLETPDEGRVLVSGSDLSRRRNRKEARRAVGYVMQHPERQLFAETVEKDVAFGPRNLRLPADEVGRRVSRALELVGLSDRRETSPFKLSGGQRRLCALAGILAMEPSVLVLDEPTAGLDPRGRAMLRRVLGRLRELGVTLVQVTHSMEDAARADRVIVLDEARIVADGTPREVFSRENERRLAERGLGVPRALRVARELERRGRPPLGDPLTTDDLVAALKNEPKGDRPLLARSEVR</sequence>
<dbReference type="AlphaFoldDB" id="A0A9D2DJT1"/>
<evidence type="ECO:0000313" key="12">
    <source>
        <dbReference type="Proteomes" id="UP000824029"/>
    </source>
</evidence>
<dbReference type="Proteomes" id="UP000824029">
    <property type="component" value="Unassembled WGS sequence"/>
</dbReference>
<evidence type="ECO:0000256" key="6">
    <source>
        <dbReference type="ARBA" id="ARBA00022840"/>
    </source>
</evidence>
<evidence type="ECO:0000256" key="8">
    <source>
        <dbReference type="ARBA" id="ARBA00023136"/>
    </source>
</evidence>
<comment type="caution">
    <text evidence="11">The sequence shown here is derived from an EMBL/GenBank/DDBJ whole genome shotgun (WGS) entry which is preliminary data.</text>
</comment>
<dbReference type="GO" id="GO:0016887">
    <property type="term" value="F:ATP hydrolysis activity"/>
    <property type="evidence" value="ECO:0007669"/>
    <property type="project" value="InterPro"/>
</dbReference>
<dbReference type="PROSITE" id="PS50893">
    <property type="entry name" value="ABC_TRANSPORTER_2"/>
    <property type="match status" value="2"/>
</dbReference>
<dbReference type="PANTHER" id="PTHR43553">
    <property type="entry name" value="HEAVY METAL TRANSPORTER"/>
    <property type="match status" value="1"/>
</dbReference>
<dbReference type="SUPFAM" id="SSF52540">
    <property type="entry name" value="P-loop containing nucleoside triphosphate hydrolases"/>
    <property type="match status" value="2"/>
</dbReference>
<comment type="similarity">
    <text evidence="2">Belongs to the ABC transporter superfamily.</text>
</comment>
<accession>A0A9D2DJT1</accession>
<dbReference type="GO" id="GO:0043190">
    <property type="term" value="C:ATP-binding cassette (ABC) transporter complex"/>
    <property type="evidence" value="ECO:0007669"/>
    <property type="project" value="TreeGrafter"/>
</dbReference>
<dbReference type="InterPro" id="IPR027417">
    <property type="entry name" value="P-loop_NTPase"/>
</dbReference>
<feature type="compositionally biased region" description="Basic and acidic residues" evidence="9">
    <location>
        <begin position="285"/>
        <end position="298"/>
    </location>
</feature>
<evidence type="ECO:0000259" key="10">
    <source>
        <dbReference type="PROSITE" id="PS50893"/>
    </source>
</evidence>
<dbReference type="PROSITE" id="PS00211">
    <property type="entry name" value="ABC_TRANSPORTER_1"/>
    <property type="match status" value="1"/>
</dbReference>
<feature type="domain" description="ABC transporter" evidence="10">
    <location>
        <begin position="14"/>
        <end position="252"/>
    </location>
</feature>
<dbReference type="GO" id="GO:0042626">
    <property type="term" value="F:ATPase-coupled transmembrane transporter activity"/>
    <property type="evidence" value="ECO:0007669"/>
    <property type="project" value="TreeGrafter"/>
</dbReference>
<dbReference type="InterPro" id="IPR015856">
    <property type="entry name" value="ABC_transpr_CbiO/EcfA_su"/>
</dbReference>
<keyword evidence="7" id="KW-1278">Translocase</keyword>
<evidence type="ECO:0000256" key="4">
    <source>
        <dbReference type="ARBA" id="ARBA00022475"/>
    </source>
</evidence>
<dbReference type="CDD" id="cd03225">
    <property type="entry name" value="ABC_cobalt_CbiO_domain1"/>
    <property type="match status" value="2"/>
</dbReference>
<feature type="region of interest" description="Disordered" evidence="9">
    <location>
        <begin position="285"/>
        <end position="314"/>
    </location>
</feature>
<gene>
    <name evidence="11" type="ORF">IAA22_04235</name>
</gene>
<dbReference type="FunFam" id="3.40.50.300:FF:000224">
    <property type="entry name" value="Energy-coupling factor transporter ATP-binding protein EcfA"/>
    <property type="match status" value="2"/>
</dbReference>
<dbReference type="SMART" id="SM00382">
    <property type="entry name" value="AAA"/>
    <property type="match status" value="2"/>
</dbReference>
<dbReference type="EMBL" id="DXBZ01000077">
    <property type="protein sequence ID" value="HIZ18303.1"/>
    <property type="molecule type" value="Genomic_DNA"/>
</dbReference>
<evidence type="ECO:0000256" key="7">
    <source>
        <dbReference type="ARBA" id="ARBA00022967"/>
    </source>
</evidence>
<proteinExistence type="inferred from homology"/>
<comment type="subcellular location">
    <subcellularLocation>
        <location evidence="1">Cell membrane</location>
    </subcellularLocation>
</comment>
<evidence type="ECO:0000313" key="11">
    <source>
        <dbReference type="EMBL" id="HIZ18303.1"/>
    </source>
</evidence>
<dbReference type="Pfam" id="PF00005">
    <property type="entry name" value="ABC_tran"/>
    <property type="match status" value="2"/>
</dbReference>
<keyword evidence="3" id="KW-0813">Transport</keyword>
<evidence type="ECO:0000256" key="1">
    <source>
        <dbReference type="ARBA" id="ARBA00004236"/>
    </source>
</evidence>
<dbReference type="InterPro" id="IPR050095">
    <property type="entry name" value="ECF_ABC_transporter_ATP-bd"/>
</dbReference>
<dbReference type="InterPro" id="IPR003439">
    <property type="entry name" value="ABC_transporter-like_ATP-bd"/>
</dbReference>
<keyword evidence="8" id="KW-0472">Membrane</keyword>
<feature type="domain" description="ABC transporter" evidence="10">
    <location>
        <begin position="318"/>
        <end position="551"/>
    </location>
</feature>
<reference evidence="11" key="1">
    <citation type="journal article" date="2021" name="PeerJ">
        <title>Extensive microbial diversity within the chicken gut microbiome revealed by metagenomics and culture.</title>
        <authorList>
            <person name="Gilroy R."/>
            <person name="Ravi A."/>
            <person name="Getino M."/>
            <person name="Pursley I."/>
            <person name="Horton D.L."/>
            <person name="Alikhan N.F."/>
            <person name="Baker D."/>
            <person name="Gharbi K."/>
            <person name="Hall N."/>
            <person name="Watson M."/>
            <person name="Adriaenssens E.M."/>
            <person name="Foster-Nyarko E."/>
            <person name="Jarju S."/>
            <person name="Secka A."/>
            <person name="Antonio M."/>
            <person name="Oren A."/>
            <person name="Chaudhuri R.R."/>
            <person name="La Ragione R."/>
            <person name="Hildebrand F."/>
            <person name="Pallen M.J."/>
        </authorList>
    </citation>
    <scope>NUCLEOTIDE SEQUENCE</scope>
    <source>
        <strain evidence="11">ChiHecolR3B27-1887</strain>
    </source>
</reference>
<evidence type="ECO:0000256" key="2">
    <source>
        <dbReference type="ARBA" id="ARBA00005417"/>
    </source>
</evidence>
<keyword evidence="5" id="KW-0547">Nucleotide-binding</keyword>
<evidence type="ECO:0000256" key="9">
    <source>
        <dbReference type="SAM" id="MobiDB-lite"/>
    </source>
</evidence>
<dbReference type="InterPro" id="IPR017871">
    <property type="entry name" value="ABC_transporter-like_CS"/>
</dbReference>
<evidence type="ECO:0000256" key="5">
    <source>
        <dbReference type="ARBA" id="ARBA00022741"/>
    </source>
</evidence>
<evidence type="ECO:0000256" key="3">
    <source>
        <dbReference type="ARBA" id="ARBA00022448"/>
    </source>
</evidence>
<name>A0A9D2DJT1_9ACTN</name>
<dbReference type="InterPro" id="IPR003593">
    <property type="entry name" value="AAA+_ATPase"/>
</dbReference>
<dbReference type="Gene3D" id="3.40.50.300">
    <property type="entry name" value="P-loop containing nucleotide triphosphate hydrolases"/>
    <property type="match status" value="2"/>
</dbReference>
<keyword evidence="6 11" id="KW-0067">ATP-binding</keyword>
<reference evidence="11" key="2">
    <citation type="submission" date="2021-04" db="EMBL/GenBank/DDBJ databases">
        <authorList>
            <person name="Gilroy R."/>
        </authorList>
    </citation>
    <scope>NUCLEOTIDE SEQUENCE</scope>
    <source>
        <strain evidence="11">ChiHecolR3B27-1887</strain>
    </source>
</reference>